<dbReference type="GO" id="GO:0004386">
    <property type="term" value="F:helicase activity"/>
    <property type="evidence" value="ECO:0007669"/>
    <property type="project" value="UniProtKB-KW"/>
</dbReference>
<dbReference type="EMBL" id="KY023357">
    <property type="protein sequence ID" value="ATW68838.1"/>
    <property type="molecule type" value="Genomic_RNA"/>
</dbReference>
<keyword evidence="4" id="KW-0067">ATP-binding</keyword>
<proteinExistence type="predicted"/>
<dbReference type="Pfam" id="PF01516">
    <property type="entry name" value="Orbi_VP6"/>
    <property type="match status" value="1"/>
</dbReference>
<gene>
    <name evidence="4" type="primary">Hel</name>
</gene>
<evidence type="ECO:0000256" key="1">
    <source>
        <dbReference type="ARBA" id="ARBA00004328"/>
    </source>
</evidence>
<dbReference type="GO" id="GO:0005198">
    <property type="term" value="F:structural molecule activity"/>
    <property type="evidence" value="ECO:0007669"/>
    <property type="project" value="InterPro"/>
</dbReference>
<keyword evidence="2" id="KW-0946">Virion</keyword>
<comment type="subcellular location">
    <subcellularLocation>
        <location evidence="1">Virion</location>
    </subcellularLocation>
</comment>
<accession>A0A3P8MIG0</accession>
<evidence type="ECO:0000256" key="3">
    <source>
        <dbReference type="SAM" id="MobiDB-lite"/>
    </source>
</evidence>
<organism evidence="4">
    <name type="scientific">Baku virus</name>
    <dbReference type="NCBI Taxonomy" id="1484571"/>
    <lineage>
        <taxon>Viruses</taxon>
        <taxon>Riboviria</taxon>
        <taxon>Orthornavirae</taxon>
        <taxon>Duplornaviricota</taxon>
        <taxon>Resentoviricetes</taxon>
        <taxon>Reovirales</taxon>
        <taxon>Sedoreoviridae</taxon>
        <taxon>Orbivirus</taxon>
    </lineage>
</organism>
<name>A0A3P8MIG0_9REOV</name>
<evidence type="ECO:0000313" key="4">
    <source>
        <dbReference type="EMBL" id="ATW68838.1"/>
    </source>
</evidence>
<dbReference type="PRINTS" id="PR00902">
    <property type="entry name" value="VP6CAPSID"/>
</dbReference>
<keyword evidence="4" id="KW-0378">Hydrolase</keyword>
<feature type="region of interest" description="Disordered" evidence="3">
    <location>
        <begin position="33"/>
        <end position="146"/>
    </location>
</feature>
<sequence length="315" mass="33156">MFLRLIVLAPGDVIQSVESEIRGLGVDVAIDTWKDGSEGTSQTPEEGSRGNAQDGVPTRGPSGANDVSGIPSDRSDDASREGPPGRNIRDGAAGDVQLAPTDPGYRSQMPDAPPPKGQRRSRDTRAAASTQSNGDGGGNMATSGTEAGPSVYLVATERIAALLRQRGAKFVEVLKPGGPVPPNSTFLWLGPQALKSLGAESSESAAQKDSDLVLHRMRQSGAAVDVVRIHGAPELTRRFPGQDELPPARTSVALVSNRQRDVPRAHILFSAPTGDTNWKSIARGATRRANIRAYAYEEMGSVSPGQVLLHLITSS</sequence>
<evidence type="ECO:0000256" key="2">
    <source>
        <dbReference type="ARBA" id="ARBA00022844"/>
    </source>
</evidence>
<reference evidence="4" key="1">
    <citation type="submission" date="2016-10" db="EMBL/GenBank/DDBJ databases">
        <title>Genetic diversity of tick-borne orbiviruses.</title>
        <authorList>
            <person name="Eremyan A.A."/>
            <person name="Alkhovsky S.V."/>
            <person name="Shchetinin A.M."/>
        </authorList>
    </citation>
    <scope>NUCLEOTIDE SEQUENCE</scope>
    <source>
        <strain evidence="4">LEIV-2826Tur</strain>
    </source>
</reference>
<protein>
    <submittedName>
        <fullName evidence="4">Helicase</fullName>
    </submittedName>
</protein>
<dbReference type="InterPro" id="IPR001399">
    <property type="entry name" value="Orbi_VP6"/>
</dbReference>
<keyword evidence="4" id="KW-0347">Helicase</keyword>
<dbReference type="GO" id="GO:0019028">
    <property type="term" value="C:viral capsid"/>
    <property type="evidence" value="ECO:0007669"/>
    <property type="project" value="InterPro"/>
</dbReference>
<keyword evidence="4" id="KW-0547">Nucleotide-binding</keyword>